<dbReference type="Pfam" id="PF08246">
    <property type="entry name" value="Inhibitor_I29"/>
    <property type="match status" value="1"/>
</dbReference>
<keyword evidence="7" id="KW-0677">Repeat</keyword>
<dbReference type="EMBL" id="OE000006">
    <property type="protein sequence ID" value="CAD7451851.1"/>
    <property type="molecule type" value="Genomic_DNA"/>
</dbReference>
<evidence type="ECO:0000256" key="4">
    <source>
        <dbReference type="ARBA" id="ARBA00022670"/>
    </source>
</evidence>
<evidence type="ECO:0000256" key="12">
    <source>
        <dbReference type="ARBA" id="ARBA00023037"/>
    </source>
</evidence>
<name>A0A7R9FFY6_9NEOP</name>
<comment type="similarity">
    <text evidence="2 19">Belongs to the integrin alpha chain family.</text>
</comment>
<keyword evidence="5" id="KW-0812">Transmembrane</keyword>
<evidence type="ECO:0000256" key="8">
    <source>
        <dbReference type="ARBA" id="ARBA00022801"/>
    </source>
</evidence>
<keyword evidence="15" id="KW-1015">Disulfide bond</keyword>
<dbReference type="SUPFAM" id="SSF69179">
    <property type="entry name" value="Integrin domains"/>
    <property type="match status" value="1"/>
</dbReference>
<evidence type="ECO:0000256" key="20">
    <source>
        <dbReference type="SAM" id="MobiDB-lite"/>
    </source>
</evidence>
<keyword evidence="8" id="KW-0378">Hydrolase</keyword>
<evidence type="ECO:0000256" key="2">
    <source>
        <dbReference type="ARBA" id="ARBA00008054"/>
    </source>
</evidence>
<accession>A0A7R9FFY6</accession>
<keyword evidence="13" id="KW-0472">Membrane</keyword>
<dbReference type="SMART" id="SM00043">
    <property type="entry name" value="CY"/>
    <property type="match status" value="6"/>
</dbReference>
<dbReference type="PROSITE" id="PS00639">
    <property type="entry name" value="THIOL_PROTEASE_HIS"/>
    <property type="match status" value="1"/>
</dbReference>
<evidence type="ECO:0000256" key="11">
    <source>
        <dbReference type="ARBA" id="ARBA00022989"/>
    </source>
</evidence>
<keyword evidence="6" id="KW-0732">Signal</keyword>
<evidence type="ECO:0000256" key="13">
    <source>
        <dbReference type="ARBA" id="ARBA00023136"/>
    </source>
</evidence>
<evidence type="ECO:0000256" key="15">
    <source>
        <dbReference type="ARBA" id="ARBA00023157"/>
    </source>
</evidence>
<evidence type="ECO:0000256" key="10">
    <source>
        <dbReference type="ARBA" id="ARBA00022889"/>
    </source>
</evidence>
<feature type="repeat" description="FG-GAP" evidence="18">
    <location>
        <begin position="323"/>
        <end position="382"/>
    </location>
</feature>
<feature type="region of interest" description="Disordered" evidence="20">
    <location>
        <begin position="1781"/>
        <end position="1826"/>
    </location>
</feature>
<reference evidence="24" key="1">
    <citation type="submission" date="2020-11" db="EMBL/GenBank/DDBJ databases">
        <authorList>
            <person name="Tran Van P."/>
        </authorList>
    </citation>
    <scope>NUCLEOTIDE SEQUENCE</scope>
</reference>
<dbReference type="InterPro" id="IPR000169">
    <property type="entry name" value="Pept_cys_AS"/>
</dbReference>
<dbReference type="Pfam" id="PF00112">
    <property type="entry name" value="Peptidase_C1"/>
    <property type="match status" value="1"/>
</dbReference>
<feature type="repeat" description="FG-GAP" evidence="18">
    <location>
        <begin position="385"/>
        <end position="442"/>
    </location>
</feature>
<dbReference type="Pfam" id="PF20805">
    <property type="entry name" value="Integrin_A_Ig_2"/>
    <property type="match status" value="1"/>
</dbReference>
<dbReference type="InterPro" id="IPR048285">
    <property type="entry name" value="Integrin_alpha_Ig-like_2"/>
</dbReference>
<evidence type="ECO:0000256" key="9">
    <source>
        <dbReference type="ARBA" id="ARBA00022807"/>
    </source>
</evidence>
<dbReference type="InterPro" id="IPR028994">
    <property type="entry name" value="Integrin_alpha_N"/>
</dbReference>
<dbReference type="GO" id="GO:0005178">
    <property type="term" value="F:integrin binding"/>
    <property type="evidence" value="ECO:0007669"/>
    <property type="project" value="TreeGrafter"/>
</dbReference>
<evidence type="ECO:0000256" key="18">
    <source>
        <dbReference type="PROSITE-ProRule" id="PRU00803"/>
    </source>
</evidence>
<gene>
    <name evidence="24" type="ORF">TTEB3V08_LOCUS51</name>
</gene>
<sequence length="2796" mass="310528">MALKNVKHIFCGSLLILLTLCEYNIGFNLDTKFPVIFEDPQQNRSGSRLSYFGFSVILQQSMENMHRVLVGAPRGNSSIGNQRNIAEPGLVFTCSLEKPYRRCEEQELDPTGNERSPPYGSIYFDHKDGAWIGGSMDIQTPENGGRVSVCGHRWINDFNQDYLMIGVCYVLPPDSSTVVDKLLPLVEPDKKLYTYPDGRTVYNYGLGEAGTSVHFPDTQSGKSEMLIGSPGVFNWKGTVILLTESDSLPGGTNKRQLSLDPLGKVVVADPNQVNLKFFDYFGYQVNSGRFFGKDVLYYVSSAPRAACYKGMVIVFKMTSNGMTFKTKKEGTVIGEYFGASLAVADITNDGLDDLIVGAPIFSKHYEEGRIYIFHGSTKGEFNNPIVGETIDGYSPGGRFGSAIASLGDLDQDGFDDIVVGAPYEKDRGAIYIYNGRPLGLTPKYSQRILAEEVHPVLRGFGISFSRPTDIDDNKYNDVAVGSFLSGHAVLLRSRPVISLGMSLTSTTTKLQREDQSFNVSVCVWYKGVNILVDKVDVTRTLIIDRNFKRGYVSSPDKILDKFAVYVKKISVGKMISCENITVHLDQTKTHRSLDAFEMAMNCTLSYIEVPVSPIIVSSTVQGEDHFDRKLPVLHRHYGEREESLTVPYAFDCGEDDVCHSDLSLVCELVGVGMNGAAYVIGSSDSLELVIHVTNKEEPAYVTEVTVILLRPLQLTNLLARCHETRNVSTTVTCRLDDPLRASNKHTCTKGHADKGVSLILFDLLSELRLTLDTRDVTNTIQNLHINVTVSTKSVETKLDDNSQNLIVPLLTEADITITGDFNYEVSLADSSEQVSIESHEIWLQLMGRSRTSQDVEYNYFKKQSDSTVFIFHHIYEGYQYDTELIYNSDIKFDKQESSPDVSSFSDVDSLVAERTKRWTQDYQGISHTIVANNEGANKGTDSSQCVDLQNVETNLPPSNRTFFLNCSSSYVKYASIKFKTERLTWTQTSARFILRLELDLAKLEKFMEMKDIVYLSTQGHVKITQPDNYNSSMNTRPDLVQVSTMFRINEPRKVAKYIIALSIIAGILLILFIVTGLIKAGFFKREKKEELKQLMSTEVSDNFRKYSIDNKHNGINIDMSTHMPAEVGWADVQKAADEFNYRETMAEHKGATKYDVQESYDESIIISNPCALASGICPVSSSGPQFNPWSEFRLMTFSWNRADTWRAMSSRGATLGPHCSYPQHCSIGRAVGLITIDGVVENSTESGKYFIQLDVSDDCSTSSFTNCIPVKLVCELVASEEVEDLIVHASKCASKESTPSFPVSEGVFYEESDASDARDIAEFALRQLEDEGSPRRNILEIMSLKKQMEANGTKLYLTVKVTATDGGDSSQLEVCEFEVNQTSEVTLESQGACFPLGEERTNTPLNGDDILAGAVSTVDKLNQLSTSNFVYKLVKVLMAGKLLTPGSDSTLSTLDILVASTRCLKVEQPDDVFGNGTDWRKCEVGDEVLYCSVSSWDRPWAADTLYSQPDCRLQFQEVYLHLCEGRGENYFGETTLYTPNQDLNLDLLIIGSKVYCKSSTLNQVTTEANEAESTSAPNDMEGTSFEPAAVEERIAMVEEPAVAVEEAVVVAPSYCTGCPTDLNTDNPALGEFTEQALSMIDDSSNQEYIHNIVKILRAQRQVVSGVKYTLLMEVAETSCLKGSGTERQLCEARSGVKTRLCFVEFLEKPWLDQSREILYNNCTQDDNNDLDNEIIPHYVHPDTADRQEIYDYLDAMDEPVPDKVLTRLGVEDIIHIPVHKDPVEPETSVEGDAKNLATSEKDNSSSEETEEIGTIEKQKEGSEDVKEVEGELEIGSVSSETTTVYGDQSREVHSEYNANIHQEDHKSEEALDDSDEDTVISYISTGSRRRRDSLSRPNIGKLIDFDPSEEEYKNELAQIIVHTLDKLDADDMKRVVLKIIDAKKQLVDGMLYHLTLRVGFTPCKEDGSSKPDCMEGTVPSRICKAQLHQAFIDNSIPKVVESECSSETKDHPLPITRQRRSLLGGKTPIDVNDPKVKTVAAFALTKLDLTDSFPNSQPHVKIVAASKQVVQGSLYHLTLELVEGGSSNENVATHVCNVSVWDRPWLNKTELTNSSCSPVQQRTKRELLVGGASPASVSDSGVQRAVSTALAHLNRVSNSLYSHTLITVVNATKQVVAGLKYSLVLEVGESTCAKNEANASTCPLREGSGIQICYMVVVEQLWLNKTEVTDFSCNPKETSLDPSAHRRRREVGNVGIPGGLTLISTNDPNVQEAASFALSELDHITNSANTQCLVKIKRVHSQVVSGLKYHITLEVGESNSKKNVTSEKPCQLKPNTPTQECEVVVWSQPWLNRTELTESSCGPANSGGRVKRGSEPHILGAPTDSDPEDPYIQELATFALTELDKSSNALFALKKLNIIRATTQVVSGKLVTLTMEVGYTKCRKNKNLVIEECDLKEGSETQLCHLEVWDQPWRKHREVNNIKCGSSQTFTKRSVRAANRHKGKVTLEMFQDYMTRYNKNYPSKAEHKRRYHIFRANMKRVEQLQRTEQGTAKYGATQFADLTAAKIPHIQLPEEFDWRHYNVVTEVKNQGSCGSCWAFSVTGNIEGQWALRRGKLVSLSEQELVDCDTLDQGCGGGLMFNTYTAIKNIGGLENEDDYPYEGESEQCHFNKSEVQVTVAGGVNITSNETQMAQWLVKNGPISIAINANAMQFYFGGVSHPWSFLCDPESLDHGVLIVGYGVHTYPMFHKTLPFWVIKNSWGPSWGEQVGNEAMHGNGLQSLPMATTGCIAATELAE</sequence>
<keyword evidence="16 19" id="KW-0675">Receptor</keyword>
<dbReference type="GO" id="GO:0008305">
    <property type="term" value="C:integrin complex"/>
    <property type="evidence" value="ECO:0007669"/>
    <property type="project" value="InterPro"/>
</dbReference>
<evidence type="ECO:0000256" key="6">
    <source>
        <dbReference type="ARBA" id="ARBA00022729"/>
    </source>
</evidence>
<dbReference type="GO" id="GO:0007157">
    <property type="term" value="P:heterophilic cell-cell adhesion via plasma membrane cell adhesion molecules"/>
    <property type="evidence" value="ECO:0007669"/>
    <property type="project" value="UniProtKB-ARBA"/>
</dbReference>
<dbReference type="GO" id="GO:0009897">
    <property type="term" value="C:external side of plasma membrane"/>
    <property type="evidence" value="ECO:0007669"/>
    <property type="project" value="TreeGrafter"/>
</dbReference>
<dbReference type="InterPro" id="IPR000413">
    <property type="entry name" value="Integrin_alpha"/>
</dbReference>
<dbReference type="Gene3D" id="3.90.70.10">
    <property type="entry name" value="Cysteine proteinases"/>
    <property type="match status" value="1"/>
</dbReference>
<dbReference type="InterPro" id="IPR038765">
    <property type="entry name" value="Papain-like_cys_pep_sf"/>
</dbReference>
<dbReference type="Pfam" id="PF00031">
    <property type="entry name" value="Cystatin"/>
    <property type="match status" value="5"/>
</dbReference>
<feature type="domain" description="Cystatin" evidence="21">
    <location>
        <begin position="2377"/>
        <end position="2485"/>
    </location>
</feature>
<feature type="domain" description="Peptidase C1A papain C-terminal" evidence="22">
    <location>
        <begin position="2572"/>
        <end position="2783"/>
    </location>
</feature>
<proteinExistence type="inferred from homology"/>
<dbReference type="GO" id="GO:0033627">
    <property type="term" value="P:cell adhesion mediated by integrin"/>
    <property type="evidence" value="ECO:0007669"/>
    <property type="project" value="TreeGrafter"/>
</dbReference>
<feature type="domain" description="Cystatin" evidence="21">
    <location>
        <begin position="2021"/>
        <end position="2117"/>
    </location>
</feature>
<dbReference type="PROSITE" id="PS00139">
    <property type="entry name" value="THIOL_PROTEASE_CYS"/>
    <property type="match status" value="1"/>
</dbReference>
<dbReference type="SUPFAM" id="SSF69318">
    <property type="entry name" value="Integrin alpha N-terminal domain"/>
    <property type="match status" value="1"/>
</dbReference>
<evidence type="ECO:0000259" key="22">
    <source>
        <dbReference type="SMART" id="SM00645"/>
    </source>
</evidence>
<dbReference type="PROSITE" id="PS51470">
    <property type="entry name" value="FG_GAP"/>
    <property type="match status" value="3"/>
</dbReference>
<keyword evidence="17" id="KW-0325">Glycoprotein</keyword>
<evidence type="ECO:0000256" key="3">
    <source>
        <dbReference type="ARBA" id="ARBA00009403"/>
    </source>
</evidence>
<dbReference type="PANTHER" id="PTHR23220">
    <property type="entry name" value="INTEGRIN ALPHA"/>
    <property type="match status" value="1"/>
</dbReference>
<keyword evidence="10 19" id="KW-0130">Cell adhesion</keyword>
<dbReference type="FunFam" id="3.10.450.10:FF:000004">
    <property type="entry name" value="Cystatin C"/>
    <property type="match status" value="3"/>
</dbReference>
<feature type="domain" description="Cathepsin propeptide inhibitor" evidence="23">
    <location>
        <begin position="2510"/>
        <end position="2567"/>
    </location>
</feature>
<dbReference type="CDD" id="cd00042">
    <property type="entry name" value="CY"/>
    <property type="match status" value="6"/>
</dbReference>
<dbReference type="InterPro" id="IPR000010">
    <property type="entry name" value="Cystatin_dom"/>
</dbReference>
<keyword evidence="14" id="KW-0865">Zymogen</keyword>
<comment type="subcellular location">
    <subcellularLocation>
        <location evidence="1 19">Membrane</location>
        <topology evidence="1 19">Single-pass type I membrane protein</topology>
    </subcellularLocation>
</comment>
<dbReference type="GO" id="GO:0006508">
    <property type="term" value="P:proteolysis"/>
    <property type="evidence" value="ECO:0007669"/>
    <property type="project" value="UniProtKB-KW"/>
</dbReference>
<dbReference type="CDD" id="cd02248">
    <property type="entry name" value="Peptidase_C1A"/>
    <property type="match status" value="1"/>
</dbReference>
<feature type="domain" description="Cystatin" evidence="21">
    <location>
        <begin position="2255"/>
        <end position="2362"/>
    </location>
</feature>
<dbReference type="InterPro" id="IPR013517">
    <property type="entry name" value="FG-GAP"/>
</dbReference>
<evidence type="ECO:0000256" key="16">
    <source>
        <dbReference type="ARBA" id="ARBA00023170"/>
    </source>
</evidence>
<dbReference type="InterPro" id="IPR025660">
    <property type="entry name" value="Pept_his_AS"/>
</dbReference>
<evidence type="ECO:0000259" key="21">
    <source>
        <dbReference type="SMART" id="SM00043"/>
    </source>
</evidence>
<keyword evidence="12 19" id="KW-0401">Integrin</keyword>
<dbReference type="SUPFAM" id="SSF54403">
    <property type="entry name" value="Cystatin/monellin"/>
    <property type="match status" value="7"/>
</dbReference>
<evidence type="ECO:0000256" key="17">
    <source>
        <dbReference type="ARBA" id="ARBA00023180"/>
    </source>
</evidence>
<dbReference type="InterPro" id="IPR000668">
    <property type="entry name" value="Peptidase_C1A_C"/>
</dbReference>
<evidence type="ECO:0000256" key="7">
    <source>
        <dbReference type="ARBA" id="ARBA00022737"/>
    </source>
</evidence>
<evidence type="ECO:0000259" key="23">
    <source>
        <dbReference type="SMART" id="SM00848"/>
    </source>
</evidence>
<feature type="repeat" description="FG-GAP" evidence="18">
    <location>
        <begin position="446"/>
        <end position="508"/>
    </location>
</feature>
<evidence type="ECO:0000313" key="24">
    <source>
        <dbReference type="EMBL" id="CAD7451851.1"/>
    </source>
</evidence>
<dbReference type="GO" id="GO:0007229">
    <property type="term" value="P:integrin-mediated signaling pathway"/>
    <property type="evidence" value="ECO:0007669"/>
    <property type="project" value="UniProtKB-KW"/>
</dbReference>
<keyword evidence="4" id="KW-0645">Protease</keyword>
<keyword evidence="9" id="KW-0788">Thiol protease</keyword>
<dbReference type="Gene3D" id="1.20.5.930">
    <property type="entry name" value="Bicelle-embedded integrin alpha(iib) transmembrane segment"/>
    <property type="match status" value="1"/>
</dbReference>
<feature type="domain" description="Cystatin" evidence="21">
    <location>
        <begin position="1614"/>
        <end position="1723"/>
    </location>
</feature>
<protein>
    <submittedName>
        <fullName evidence="24">Uncharacterized protein</fullName>
    </submittedName>
</protein>
<dbReference type="InterPro" id="IPR032695">
    <property type="entry name" value="Integrin_dom_sf"/>
</dbReference>
<dbReference type="PANTHER" id="PTHR23220:SF83">
    <property type="entry name" value="INTEGRIN ALPHA-PS3-RELATED"/>
    <property type="match status" value="1"/>
</dbReference>
<dbReference type="Gene3D" id="3.10.450.10">
    <property type="match status" value="7"/>
</dbReference>
<evidence type="ECO:0000256" key="14">
    <source>
        <dbReference type="ARBA" id="ARBA00023145"/>
    </source>
</evidence>
<feature type="domain" description="Cystatin" evidence="21">
    <location>
        <begin position="2127"/>
        <end position="2234"/>
    </location>
</feature>
<organism evidence="24">
    <name type="scientific">Timema tahoe</name>
    <dbReference type="NCBI Taxonomy" id="61484"/>
    <lineage>
        <taxon>Eukaryota</taxon>
        <taxon>Metazoa</taxon>
        <taxon>Ecdysozoa</taxon>
        <taxon>Arthropoda</taxon>
        <taxon>Hexapoda</taxon>
        <taxon>Insecta</taxon>
        <taxon>Pterygota</taxon>
        <taxon>Neoptera</taxon>
        <taxon>Polyneoptera</taxon>
        <taxon>Phasmatodea</taxon>
        <taxon>Timematodea</taxon>
        <taxon>Timematoidea</taxon>
        <taxon>Timematidae</taxon>
        <taxon>Timema</taxon>
    </lineage>
</organism>
<dbReference type="SMART" id="SM00191">
    <property type="entry name" value="Int_alpha"/>
    <property type="match status" value="6"/>
</dbReference>
<dbReference type="InterPro" id="IPR018073">
    <property type="entry name" value="Prot_inh_cystat_CS"/>
</dbReference>
<evidence type="ECO:0000256" key="5">
    <source>
        <dbReference type="ARBA" id="ARBA00022692"/>
    </source>
</evidence>
<dbReference type="InterPro" id="IPR013201">
    <property type="entry name" value="Prot_inhib_I29"/>
</dbReference>
<keyword evidence="11" id="KW-1133">Transmembrane helix</keyword>
<dbReference type="GO" id="GO:0008234">
    <property type="term" value="F:cysteine-type peptidase activity"/>
    <property type="evidence" value="ECO:0007669"/>
    <property type="project" value="UniProtKB-KW"/>
</dbReference>
<dbReference type="Gene3D" id="2.130.10.130">
    <property type="entry name" value="Integrin alpha, N-terminal"/>
    <property type="match status" value="1"/>
</dbReference>
<evidence type="ECO:0000256" key="19">
    <source>
        <dbReference type="RuleBase" id="RU003762"/>
    </source>
</evidence>
<dbReference type="InterPro" id="IPR013519">
    <property type="entry name" value="Int_alpha_beta-p"/>
</dbReference>
<comment type="similarity">
    <text evidence="3">Belongs to the cystatin family.</text>
</comment>
<dbReference type="Gene3D" id="2.60.40.1510">
    <property type="entry name" value="ntegrin, alpha v. Chain A, domain 3"/>
    <property type="match status" value="1"/>
</dbReference>
<dbReference type="SMART" id="SM00645">
    <property type="entry name" value="Pept_C1"/>
    <property type="match status" value="1"/>
</dbReference>
<dbReference type="InterPro" id="IPR039417">
    <property type="entry name" value="Peptidase_C1A_papain-like"/>
</dbReference>
<dbReference type="GO" id="GO:0004869">
    <property type="term" value="F:cysteine-type endopeptidase inhibitor activity"/>
    <property type="evidence" value="ECO:0007669"/>
    <property type="project" value="InterPro"/>
</dbReference>
<feature type="domain" description="Cystatin" evidence="21">
    <location>
        <begin position="1897"/>
        <end position="2005"/>
    </location>
</feature>
<dbReference type="InterPro" id="IPR046350">
    <property type="entry name" value="Cystatin_sf"/>
</dbReference>
<dbReference type="SUPFAM" id="SSF54001">
    <property type="entry name" value="Cysteine proteinases"/>
    <property type="match status" value="1"/>
</dbReference>
<dbReference type="GO" id="GO:0007160">
    <property type="term" value="P:cell-matrix adhesion"/>
    <property type="evidence" value="ECO:0007669"/>
    <property type="project" value="TreeGrafter"/>
</dbReference>
<dbReference type="Pfam" id="PF01839">
    <property type="entry name" value="FG-GAP"/>
    <property type="match status" value="2"/>
</dbReference>
<dbReference type="PRINTS" id="PR01185">
    <property type="entry name" value="INTEGRINA"/>
</dbReference>
<feature type="compositionally biased region" description="Basic and acidic residues" evidence="20">
    <location>
        <begin position="1814"/>
        <end position="1826"/>
    </location>
</feature>
<dbReference type="SMART" id="SM00848">
    <property type="entry name" value="Inhibitor_I29"/>
    <property type="match status" value="1"/>
</dbReference>
<dbReference type="PROSITE" id="PS00287">
    <property type="entry name" value="CYSTATIN"/>
    <property type="match status" value="5"/>
</dbReference>
<evidence type="ECO:0000256" key="1">
    <source>
        <dbReference type="ARBA" id="ARBA00004479"/>
    </source>
</evidence>